<evidence type="ECO:0000313" key="2">
    <source>
        <dbReference type="EMBL" id="EER08543.1"/>
    </source>
</evidence>
<evidence type="ECO:0000256" key="1">
    <source>
        <dbReference type="SAM" id="MobiDB-lite"/>
    </source>
</evidence>
<dbReference type="InParanoid" id="C5L3G4"/>
<feature type="non-terminal residue" evidence="2">
    <location>
        <position position="1"/>
    </location>
</feature>
<dbReference type="EMBL" id="GG678922">
    <property type="protein sequence ID" value="EER08543.1"/>
    <property type="molecule type" value="Genomic_DNA"/>
</dbReference>
<protein>
    <submittedName>
        <fullName evidence="2">Uncharacterized protein</fullName>
    </submittedName>
</protein>
<dbReference type="RefSeq" id="XP_002776727.1">
    <property type="nucleotide sequence ID" value="XM_002776681.1"/>
</dbReference>
<feature type="non-terminal residue" evidence="2">
    <location>
        <position position="55"/>
    </location>
</feature>
<feature type="region of interest" description="Disordered" evidence="1">
    <location>
        <begin position="30"/>
        <end position="55"/>
    </location>
</feature>
<accession>C5L3G4</accession>
<sequence length="55" mass="6189">VFDRSFFPPQSAWRGSLRLGRIAGCSFRSGRTTGHVSDADGHPGKRNLRRCETRQ</sequence>
<name>C5L3G4_PERM5</name>
<feature type="compositionally biased region" description="Basic and acidic residues" evidence="1">
    <location>
        <begin position="37"/>
        <end position="55"/>
    </location>
</feature>
<reference evidence="2 3" key="1">
    <citation type="submission" date="2008-07" db="EMBL/GenBank/DDBJ databases">
        <authorList>
            <person name="El-Sayed N."/>
            <person name="Caler E."/>
            <person name="Inman J."/>
            <person name="Amedeo P."/>
            <person name="Hass B."/>
            <person name="Wortman J."/>
        </authorList>
    </citation>
    <scope>NUCLEOTIDE SEQUENCE [LARGE SCALE GENOMIC DNA]</scope>
    <source>
        <strain evidence="3">ATCC 50983 / TXsc</strain>
    </source>
</reference>
<evidence type="ECO:0000313" key="3">
    <source>
        <dbReference type="Proteomes" id="UP000007800"/>
    </source>
</evidence>
<organism evidence="3">
    <name type="scientific">Perkinsus marinus (strain ATCC 50983 / TXsc)</name>
    <dbReference type="NCBI Taxonomy" id="423536"/>
    <lineage>
        <taxon>Eukaryota</taxon>
        <taxon>Sar</taxon>
        <taxon>Alveolata</taxon>
        <taxon>Perkinsozoa</taxon>
        <taxon>Perkinsea</taxon>
        <taxon>Perkinsida</taxon>
        <taxon>Perkinsidae</taxon>
        <taxon>Perkinsus</taxon>
    </lineage>
</organism>
<gene>
    <name evidence="2" type="ORF">Pmar_PMAR017593</name>
</gene>
<proteinExistence type="predicted"/>
<dbReference type="Proteomes" id="UP000007800">
    <property type="component" value="Unassembled WGS sequence"/>
</dbReference>
<dbReference type="AlphaFoldDB" id="C5L3G4"/>
<dbReference type="GeneID" id="9042155"/>
<keyword evidence="3" id="KW-1185">Reference proteome</keyword>